<dbReference type="EMBL" id="JAATIQ010000213">
    <property type="protein sequence ID" value="KAF4369759.1"/>
    <property type="molecule type" value="Genomic_DNA"/>
</dbReference>
<feature type="compositionally biased region" description="Basic and acidic residues" evidence="2">
    <location>
        <begin position="567"/>
        <end position="577"/>
    </location>
</feature>
<proteinExistence type="predicted"/>
<keyword evidence="1" id="KW-0862">Zinc</keyword>
<keyword evidence="1" id="KW-0479">Metal-binding</keyword>
<organism evidence="4 5">
    <name type="scientific">Cannabis sativa</name>
    <name type="common">Hemp</name>
    <name type="synonym">Marijuana</name>
    <dbReference type="NCBI Taxonomy" id="3483"/>
    <lineage>
        <taxon>Eukaryota</taxon>
        <taxon>Viridiplantae</taxon>
        <taxon>Streptophyta</taxon>
        <taxon>Embryophyta</taxon>
        <taxon>Tracheophyta</taxon>
        <taxon>Spermatophyta</taxon>
        <taxon>Magnoliopsida</taxon>
        <taxon>eudicotyledons</taxon>
        <taxon>Gunneridae</taxon>
        <taxon>Pentapetalae</taxon>
        <taxon>rosids</taxon>
        <taxon>fabids</taxon>
        <taxon>Rosales</taxon>
        <taxon>Cannabaceae</taxon>
        <taxon>Cannabis</taxon>
    </lineage>
</organism>
<dbReference type="Proteomes" id="UP000583929">
    <property type="component" value="Unassembled WGS sequence"/>
</dbReference>
<protein>
    <recommendedName>
        <fullName evidence="3">CCHC-type domain-containing protein</fullName>
    </recommendedName>
</protein>
<evidence type="ECO:0000259" key="3">
    <source>
        <dbReference type="PROSITE" id="PS50158"/>
    </source>
</evidence>
<evidence type="ECO:0000313" key="5">
    <source>
        <dbReference type="Proteomes" id="UP000583929"/>
    </source>
</evidence>
<dbReference type="AlphaFoldDB" id="A0A7J6FIQ8"/>
<dbReference type="PROSITE" id="PS50158">
    <property type="entry name" value="ZF_CCHC"/>
    <property type="match status" value="1"/>
</dbReference>
<dbReference type="Pfam" id="PF14392">
    <property type="entry name" value="zf-CCHC_4"/>
    <property type="match status" value="1"/>
</dbReference>
<evidence type="ECO:0000256" key="2">
    <source>
        <dbReference type="SAM" id="MobiDB-lite"/>
    </source>
</evidence>
<feature type="region of interest" description="Disordered" evidence="2">
    <location>
        <begin position="567"/>
        <end position="592"/>
    </location>
</feature>
<keyword evidence="1" id="KW-0863">Zinc-finger</keyword>
<dbReference type="InterPro" id="IPR040256">
    <property type="entry name" value="At4g02000-like"/>
</dbReference>
<dbReference type="GO" id="GO:0008270">
    <property type="term" value="F:zinc ion binding"/>
    <property type="evidence" value="ECO:0007669"/>
    <property type="project" value="UniProtKB-KW"/>
</dbReference>
<dbReference type="InterPro" id="IPR025836">
    <property type="entry name" value="Zn_knuckle_CX2CX4HX4C"/>
</dbReference>
<evidence type="ECO:0000256" key="1">
    <source>
        <dbReference type="PROSITE-ProRule" id="PRU00047"/>
    </source>
</evidence>
<dbReference type="PANTHER" id="PTHR31286:SF167">
    <property type="entry name" value="OS09G0268800 PROTEIN"/>
    <property type="match status" value="1"/>
</dbReference>
<accession>A0A7J6FIQ8</accession>
<comment type="caution">
    <text evidence="4">The sequence shown here is derived from an EMBL/GenBank/DDBJ whole genome shotgun (WGS) entry which is preliminary data.</text>
</comment>
<dbReference type="PANTHER" id="PTHR31286">
    <property type="entry name" value="GLYCINE-RICH CELL WALL STRUCTURAL PROTEIN 1.8-LIKE"/>
    <property type="match status" value="1"/>
</dbReference>
<dbReference type="GO" id="GO:0003676">
    <property type="term" value="F:nucleic acid binding"/>
    <property type="evidence" value="ECO:0007669"/>
    <property type="project" value="InterPro"/>
</dbReference>
<evidence type="ECO:0000313" key="4">
    <source>
        <dbReference type="EMBL" id="KAF4369759.1"/>
    </source>
</evidence>
<gene>
    <name evidence="4" type="ORF">G4B88_028365</name>
</gene>
<dbReference type="InterPro" id="IPR001878">
    <property type="entry name" value="Znf_CCHC"/>
</dbReference>
<name>A0A7J6FIQ8_CANSA</name>
<keyword evidence="5" id="KW-1185">Reference proteome</keyword>
<feature type="non-terminal residue" evidence="4">
    <location>
        <position position="1"/>
    </location>
</feature>
<reference evidence="4 5" key="1">
    <citation type="journal article" date="2020" name="bioRxiv">
        <title>Sequence and annotation of 42 cannabis genomes reveals extensive copy number variation in cannabinoid synthesis and pathogen resistance genes.</title>
        <authorList>
            <person name="Mckernan K.J."/>
            <person name="Helbert Y."/>
            <person name="Kane L.T."/>
            <person name="Ebling H."/>
            <person name="Zhang L."/>
            <person name="Liu B."/>
            <person name="Eaton Z."/>
            <person name="Mclaughlin S."/>
            <person name="Kingan S."/>
            <person name="Baybayan P."/>
            <person name="Concepcion G."/>
            <person name="Jordan M."/>
            <person name="Riva A."/>
            <person name="Barbazuk W."/>
            <person name="Harkins T."/>
        </authorList>
    </citation>
    <scope>NUCLEOTIDE SEQUENCE [LARGE SCALE GENOMIC DNA]</scope>
    <source>
        <strain evidence="5">cv. Jamaican Lion 4</strain>
        <tissue evidence="4">Leaf</tissue>
    </source>
</reference>
<sequence>MELINVADAPIKGKAISCVEATISLSPSASSIKALSSLCLLGKVVAPMAVDVAVFVLANGSATLNCFKLGFECEEDRQWALDNGPWSFRGYTFALRAWVQSVEGTTPEDSFSLWVQIHNLPHEYFSVDNGNRLGGLIGKVIKVELVEDNPSSWHLFLRVLVEFNLKNPLVSGCFFDLDSGVKRWLQFKYEKVGIFCYFCGALGHQRRGCSLSSLITVTSLEGTPFPLYGLWLSTASKYQDVFSGALIKNPTTFAAGSASMAAVVGDKVKNGVDRIPRRGLMLMDRPFSGNGQKPQNKWVPKKVATGVLSAPLPILEALTVGEQGVDPLVLNNEKIVESPVDKEMGFCEKDILSLGVGVGPAGPRRKRSFVSGKGESSGPLVMGHEDPCQFLVYSSGPKELPSDGLNLITSKNKGPMEMEERSNAINVNEVERVGGFLSGPTLLKDNNREGDYSCNEKGRVLINEENPLALGVGSSVDPPFNEENALAHFFHAQEELLHDLKHFGKLDLYEIKSIGGDIGVPTSSDINERTTPFKKRKFEGSASLCTRPHKIIRTHRDVVRDFPWDTKEKDRESKVIYDEPSEESSDSLSCNE</sequence>
<feature type="domain" description="CCHC-type" evidence="3">
    <location>
        <begin position="196"/>
        <end position="209"/>
    </location>
</feature>